<evidence type="ECO:0000256" key="2">
    <source>
        <dbReference type="ARBA" id="ARBA00030841"/>
    </source>
</evidence>
<accession>A0AAW1CNE3</accession>
<dbReference type="PANTHER" id="PTHR10635">
    <property type="entry name" value="COATOMER SUBUNIT BETA"/>
    <property type="match status" value="1"/>
</dbReference>
<reference evidence="5 6" key="1">
    <citation type="submission" date="2022-12" db="EMBL/GenBank/DDBJ databases">
        <title>Chromosome-level genome assembly of true bugs.</title>
        <authorList>
            <person name="Ma L."/>
            <person name="Li H."/>
        </authorList>
    </citation>
    <scope>NUCLEOTIDE SEQUENCE [LARGE SCALE GENOMIC DNA]</scope>
    <source>
        <strain evidence="5">Lab_2022b</strain>
    </source>
</reference>
<dbReference type="InterPro" id="IPR011989">
    <property type="entry name" value="ARM-like"/>
</dbReference>
<evidence type="ECO:0000313" key="6">
    <source>
        <dbReference type="Proteomes" id="UP001461498"/>
    </source>
</evidence>
<feature type="domain" description="Clathrin/coatomer adaptor adaptin-like N-terminal" evidence="3">
    <location>
        <begin position="3"/>
        <end position="167"/>
    </location>
</feature>
<dbReference type="Pfam" id="PF01602">
    <property type="entry name" value="Adaptin_N"/>
    <property type="match status" value="1"/>
</dbReference>
<dbReference type="PANTHER" id="PTHR10635:SF0">
    <property type="entry name" value="COATOMER SUBUNIT BETA"/>
    <property type="match status" value="1"/>
</dbReference>
<dbReference type="AlphaFoldDB" id="A0AAW1CNE3"/>
<dbReference type="InterPro" id="IPR011710">
    <property type="entry name" value="Coatomer_bsu_C"/>
</dbReference>
<sequence>MLKKEVTKTHNLTEHEDTGRYRQLLVRTLHCCCMKFPDIAASVIPVVMEFLSDNGELASYDVLVFVREAIHKFEHLRPLIIQRLLEVFRSIKSVRVHRASLWILGEYTSGEDIISVLKQIRLTLGELPLVDYEIQVKTTADKTSEESENAGINSKLVTSDGTYATQSVFSTVALSKKEDRPPLRQYLMEGDFFIGASVASTLAKLALRYISRVDDPALQNAFCTESMLIIASILHLGKSGLPCKVLSNDDTERMLFCIRVLSEKSASIVKIFTNDCRLALSSLLAAKQNEEASMNKVKEKSVHSVQVDDPITFLQLTSSNVGSEIGAENVFEASLSQAIGIGGGNGGVVGGGTGTALTHSSLTTSDLLFPASSLNKVTQLTGFSDPVYAEAYVHVNQYDIVLDVFIVNQTGDTLQNCTLELATLGDLKLVEKPQPCVLGPRDFCNIKGNVKVASTENGIIFGNIVDYSL</sequence>
<keyword evidence="6" id="KW-1185">Reference proteome</keyword>
<organism evidence="5 6">
    <name type="scientific">Rhynocoris fuscipes</name>
    <dbReference type="NCBI Taxonomy" id="488301"/>
    <lineage>
        <taxon>Eukaryota</taxon>
        <taxon>Metazoa</taxon>
        <taxon>Ecdysozoa</taxon>
        <taxon>Arthropoda</taxon>
        <taxon>Hexapoda</taxon>
        <taxon>Insecta</taxon>
        <taxon>Pterygota</taxon>
        <taxon>Neoptera</taxon>
        <taxon>Paraneoptera</taxon>
        <taxon>Hemiptera</taxon>
        <taxon>Heteroptera</taxon>
        <taxon>Panheteroptera</taxon>
        <taxon>Cimicomorpha</taxon>
        <taxon>Reduviidae</taxon>
        <taxon>Harpactorinae</taxon>
        <taxon>Harpactorini</taxon>
        <taxon>Rhynocoris</taxon>
    </lineage>
</organism>
<dbReference type="SUPFAM" id="SSF48371">
    <property type="entry name" value="ARM repeat"/>
    <property type="match status" value="1"/>
</dbReference>
<protein>
    <recommendedName>
        <fullName evidence="1">Coatomer subunit beta</fullName>
    </recommendedName>
    <alternativeName>
        <fullName evidence="2">Beta-coat protein</fullName>
    </alternativeName>
</protein>
<evidence type="ECO:0000259" key="3">
    <source>
        <dbReference type="Pfam" id="PF01602"/>
    </source>
</evidence>
<dbReference type="GO" id="GO:0006888">
    <property type="term" value="P:endoplasmic reticulum to Golgi vesicle-mediated transport"/>
    <property type="evidence" value="ECO:0007669"/>
    <property type="project" value="TreeGrafter"/>
</dbReference>
<evidence type="ECO:0000259" key="4">
    <source>
        <dbReference type="Pfam" id="PF07718"/>
    </source>
</evidence>
<dbReference type="GO" id="GO:0006891">
    <property type="term" value="P:intra-Golgi vesicle-mediated transport"/>
    <property type="evidence" value="ECO:0007669"/>
    <property type="project" value="TreeGrafter"/>
</dbReference>
<comment type="caution">
    <text evidence="5">The sequence shown here is derived from an EMBL/GenBank/DDBJ whole genome shotgun (WGS) entry which is preliminary data.</text>
</comment>
<evidence type="ECO:0000313" key="5">
    <source>
        <dbReference type="EMBL" id="KAK9497790.1"/>
    </source>
</evidence>
<dbReference type="GO" id="GO:0006886">
    <property type="term" value="P:intracellular protein transport"/>
    <property type="evidence" value="ECO:0007669"/>
    <property type="project" value="InterPro"/>
</dbReference>
<evidence type="ECO:0000256" key="1">
    <source>
        <dbReference type="ARBA" id="ARBA00017024"/>
    </source>
</evidence>
<proteinExistence type="predicted"/>
<dbReference type="InterPro" id="IPR016460">
    <property type="entry name" value="COPB1"/>
</dbReference>
<dbReference type="Pfam" id="PF07718">
    <property type="entry name" value="Coatamer_beta_C"/>
    <property type="match status" value="1"/>
</dbReference>
<gene>
    <name evidence="5" type="ORF">O3M35_003713</name>
</gene>
<dbReference type="InterPro" id="IPR016024">
    <property type="entry name" value="ARM-type_fold"/>
</dbReference>
<feature type="domain" description="Coatomer beta subunit C-terminal" evidence="4">
    <location>
        <begin position="307"/>
        <end position="465"/>
    </location>
</feature>
<dbReference type="EMBL" id="JAPXFL010000013">
    <property type="protein sequence ID" value="KAK9497790.1"/>
    <property type="molecule type" value="Genomic_DNA"/>
</dbReference>
<name>A0AAW1CNE3_9HEMI</name>
<dbReference type="GO" id="GO:0030126">
    <property type="term" value="C:COPI vesicle coat"/>
    <property type="evidence" value="ECO:0007669"/>
    <property type="project" value="InterPro"/>
</dbReference>
<dbReference type="Proteomes" id="UP001461498">
    <property type="component" value="Unassembled WGS sequence"/>
</dbReference>
<dbReference type="InterPro" id="IPR002553">
    <property type="entry name" value="Clathrin/coatomer_adapt-like_N"/>
</dbReference>
<dbReference type="Gene3D" id="1.25.10.10">
    <property type="entry name" value="Leucine-rich Repeat Variant"/>
    <property type="match status" value="1"/>
</dbReference>
<dbReference type="GO" id="GO:0005198">
    <property type="term" value="F:structural molecule activity"/>
    <property type="evidence" value="ECO:0007669"/>
    <property type="project" value="InterPro"/>
</dbReference>